<evidence type="ECO:0000256" key="1">
    <source>
        <dbReference type="SAM" id="SignalP"/>
    </source>
</evidence>
<sequence length="194" mass="20484">MSIWISKVCICAFLVSGCVAPGTTKALQSGQVARKDVAISGIKLAGPVGFCPLTRTRQKFDGAEFVAFAPCDGSEGPILAATVGPNGSAKGVVLTKASLAPFFKTLDGKAALRGAGNNDDIIVHDVRDIRGGVTLGLTRSAEDKENESWRTLMAVGERLITLSVRPRQDKTISNSEGRRQIDRFAAAVRRANGL</sequence>
<dbReference type="AlphaFoldDB" id="A0A4P8EH79"/>
<keyword evidence="1" id="KW-0732">Signal</keyword>
<evidence type="ECO:0000313" key="2">
    <source>
        <dbReference type="EMBL" id="QCO56209.1"/>
    </source>
</evidence>
<dbReference type="OrthoDB" id="7877343at2"/>
<name>A0A4P8EH79_9RHOB</name>
<feature type="chain" id="PRO_5020244700" evidence="1">
    <location>
        <begin position="21"/>
        <end position="194"/>
    </location>
</feature>
<evidence type="ECO:0000313" key="3">
    <source>
        <dbReference type="Proteomes" id="UP000298631"/>
    </source>
</evidence>
<dbReference type="Proteomes" id="UP000298631">
    <property type="component" value="Chromosome"/>
</dbReference>
<proteinExistence type="predicted"/>
<reference evidence="2 3" key="1">
    <citation type="submission" date="2019-05" db="EMBL/GenBank/DDBJ databases">
        <title>Pseudorhodobacter turbinis sp. nov., isolated from the gut of the Korean turban shell.</title>
        <authorList>
            <person name="Jeong Y.-S."/>
            <person name="Kang W.-R."/>
            <person name="Bae J.-W."/>
        </authorList>
    </citation>
    <scope>NUCLEOTIDE SEQUENCE [LARGE SCALE GENOMIC DNA]</scope>
    <source>
        <strain evidence="2 3">S12M18</strain>
    </source>
</reference>
<dbReference type="PROSITE" id="PS51257">
    <property type="entry name" value="PROKAR_LIPOPROTEIN"/>
    <property type="match status" value="1"/>
</dbReference>
<feature type="signal peptide" evidence="1">
    <location>
        <begin position="1"/>
        <end position="20"/>
    </location>
</feature>
<dbReference type="EMBL" id="CP039964">
    <property type="protein sequence ID" value="QCO56209.1"/>
    <property type="molecule type" value="Genomic_DNA"/>
</dbReference>
<dbReference type="RefSeq" id="WP_137193993.1">
    <property type="nucleotide sequence ID" value="NZ_CP039964.1"/>
</dbReference>
<keyword evidence="3" id="KW-1185">Reference proteome</keyword>
<organism evidence="2 3">
    <name type="scientific">Pseudorhodobacter turbinis</name>
    <dbReference type="NCBI Taxonomy" id="2500533"/>
    <lineage>
        <taxon>Bacteria</taxon>
        <taxon>Pseudomonadati</taxon>
        <taxon>Pseudomonadota</taxon>
        <taxon>Alphaproteobacteria</taxon>
        <taxon>Rhodobacterales</taxon>
        <taxon>Paracoccaceae</taxon>
        <taxon>Pseudorhodobacter</taxon>
    </lineage>
</organism>
<dbReference type="KEGG" id="pseb:EOK75_11000"/>
<accession>A0A4P8EH79</accession>
<protein>
    <submittedName>
        <fullName evidence="2">Uncharacterized protein</fullName>
    </submittedName>
</protein>
<gene>
    <name evidence="2" type="ORF">EOK75_11000</name>
</gene>